<dbReference type="EMBL" id="JACOPF010000001">
    <property type="protein sequence ID" value="MBC5688343.1"/>
    <property type="molecule type" value="Genomic_DNA"/>
</dbReference>
<dbReference type="PANTHER" id="PTHR46018:SF2">
    <property type="entry name" value="ZINC PHOSPHODIESTERASE ELAC PROTEIN 1"/>
    <property type="match status" value="1"/>
</dbReference>
<dbReference type="GO" id="GO:0042781">
    <property type="term" value="F:3'-tRNA processing endoribonuclease activity"/>
    <property type="evidence" value="ECO:0007669"/>
    <property type="project" value="TreeGrafter"/>
</dbReference>
<proteinExistence type="predicted"/>
<evidence type="ECO:0000256" key="1">
    <source>
        <dbReference type="ARBA" id="ARBA00022759"/>
    </source>
</evidence>
<accession>A0A923LHC9</accession>
<keyword evidence="1" id="KW-0540">Nuclease</keyword>
<keyword evidence="1" id="KW-0255">Endonuclease</keyword>
<reference evidence="2" key="1">
    <citation type="submission" date="2020-08" db="EMBL/GenBank/DDBJ databases">
        <title>Genome public.</title>
        <authorList>
            <person name="Liu C."/>
            <person name="Sun Q."/>
        </authorList>
    </citation>
    <scope>NUCLEOTIDE SEQUENCE</scope>
    <source>
        <strain evidence="2">NSJ-55</strain>
    </source>
</reference>
<dbReference type="SUPFAM" id="SSF56281">
    <property type="entry name" value="Metallo-hydrolase/oxidoreductase"/>
    <property type="match status" value="1"/>
</dbReference>
<dbReference type="PANTHER" id="PTHR46018">
    <property type="entry name" value="ZINC PHOSPHODIESTERASE ELAC PROTEIN 1"/>
    <property type="match status" value="1"/>
</dbReference>
<name>A0A923LHC9_9FIRM</name>
<dbReference type="AlphaFoldDB" id="A0A923LHC9"/>
<dbReference type="InterPro" id="IPR036866">
    <property type="entry name" value="RibonucZ/Hydroxyglut_hydro"/>
</dbReference>
<gene>
    <name evidence="2" type="ORF">H8S37_05300</name>
</gene>
<keyword evidence="3" id="KW-1185">Reference proteome</keyword>
<organism evidence="2 3">
    <name type="scientific">Mediterraneibacter hominis</name>
    <dbReference type="NCBI Taxonomy" id="2763054"/>
    <lineage>
        <taxon>Bacteria</taxon>
        <taxon>Bacillati</taxon>
        <taxon>Bacillota</taxon>
        <taxon>Clostridia</taxon>
        <taxon>Lachnospirales</taxon>
        <taxon>Lachnospiraceae</taxon>
        <taxon>Mediterraneibacter</taxon>
    </lineage>
</organism>
<keyword evidence="1" id="KW-0378">Hydrolase</keyword>
<sequence length="266" mass="30309">MKLTILGTGNALVTECYNTCFVISDNKKHFLVDAGGGNQILKILKEKEIALEEIHDIFITHEHIDHLLGLIWLVRMIGQKINQGKYEGVLHIYCHNELVTVIKTITSLTIEKKVAKHIGERICLTPVKSGETRGILGCPVTFFDIGSTKAKQFGFSMILPDKKKLSCCGDEPYNVCEEVYVKGSDWLMHEAFCLYKEADKFHPYEKHHSTVREACQLAEKLEIPNLILYHTEDTHIAERKKLYCEEGKEFYSGSLYVPEDGEVFEL</sequence>
<evidence type="ECO:0000313" key="2">
    <source>
        <dbReference type="EMBL" id="MBC5688343.1"/>
    </source>
</evidence>
<protein>
    <submittedName>
        <fullName evidence="2">MBL fold metallo-hydrolase</fullName>
    </submittedName>
</protein>
<comment type="caution">
    <text evidence="2">The sequence shown here is derived from an EMBL/GenBank/DDBJ whole genome shotgun (WGS) entry which is preliminary data.</text>
</comment>
<dbReference type="Gene3D" id="3.60.15.10">
    <property type="entry name" value="Ribonuclease Z/Hydroxyacylglutathione hydrolase-like"/>
    <property type="match status" value="1"/>
</dbReference>
<dbReference type="RefSeq" id="WP_186874963.1">
    <property type="nucleotide sequence ID" value="NZ_JACOPF010000001.1"/>
</dbReference>
<evidence type="ECO:0000313" key="3">
    <source>
        <dbReference type="Proteomes" id="UP000652477"/>
    </source>
</evidence>
<dbReference type="Pfam" id="PF23023">
    <property type="entry name" value="Anti-Pycsar_Apyc1"/>
    <property type="match status" value="1"/>
</dbReference>
<dbReference type="Proteomes" id="UP000652477">
    <property type="component" value="Unassembled WGS sequence"/>
</dbReference>